<dbReference type="KEGG" id="tba:TERMP_01358"/>
<dbReference type="AlphaFoldDB" id="F0LHT3"/>
<protein>
    <submittedName>
        <fullName evidence="2">Carbon monoxide dehydrogenase accessory CooC-like protein</fullName>
    </submittedName>
</protein>
<accession>F0LHT3</accession>
<dbReference type="InterPro" id="IPR027417">
    <property type="entry name" value="P-loop_NTPase"/>
</dbReference>
<name>F0LHT3_THEBM</name>
<dbReference type="GO" id="GO:0005829">
    <property type="term" value="C:cytosol"/>
    <property type="evidence" value="ECO:0007669"/>
    <property type="project" value="TreeGrafter"/>
</dbReference>
<keyword evidence="3" id="KW-1185">Reference proteome</keyword>
<dbReference type="GO" id="GO:0005524">
    <property type="term" value="F:ATP binding"/>
    <property type="evidence" value="ECO:0007669"/>
    <property type="project" value="TreeGrafter"/>
</dbReference>
<dbReference type="InterPro" id="IPR014433">
    <property type="entry name" value="CooC"/>
</dbReference>
<dbReference type="PIRSF" id="PIRSF005647">
    <property type="entry name" value="CooC"/>
    <property type="match status" value="1"/>
</dbReference>
<dbReference type="GO" id="GO:0009898">
    <property type="term" value="C:cytoplasmic side of plasma membrane"/>
    <property type="evidence" value="ECO:0007669"/>
    <property type="project" value="TreeGrafter"/>
</dbReference>
<dbReference type="OrthoDB" id="31168at2157"/>
<dbReference type="SUPFAM" id="SSF52540">
    <property type="entry name" value="P-loop containing nucleoside triphosphate hydrolases"/>
    <property type="match status" value="1"/>
</dbReference>
<dbReference type="InterPro" id="IPR002586">
    <property type="entry name" value="CobQ/CobB/MinD/ParA_Nub-bd_dom"/>
</dbReference>
<dbReference type="RefSeq" id="WP_013467631.1">
    <property type="nucleotide sequence ID" value="NC_014804.1"/>
</dbReference>
<dbReference type="InterPro" id="IPR050625">
    <property type="entry name" value="ParA/MinD_ATPase"/>
</dbReference>
<evidence type="ECO:0000259" key="1">
    <source>
        <dbReference type="Pfam" id="PF01656"/>
    </source>
</evidence>
<dbReference type="HOGENOM" id="CLU_082962_1_0_2"/>
<dbReference type="PANTHER" id="PTHR43384">
    <property type="entry name" value="SEPTUM SITE-DETERMINING PROTEIN MIND HOMOLOG, CHLOROPLASTIC-RELATED"/>
    <property type="match status" value="1"/>
</dbReference>
<feature type="domain" description="CobQ/CobB/MinD/ParA nucleotide binding" evidence="1">
    <location>
        <begin position="5"/>
        <end position="133"/>
    </location>
</feature>
<dbReference type="eggNOG" id="arCOG00588">
    <property type="taxonomic scope" value="Archaea"/>
</dbReference>
<dbReference type="Pfam" id="PF01656">
    <property type="entry name" value="CbiA"/>
    <property type="match status" value="1"/>
</dbReference>
<dbReference type="Gene3D" id="3.40.50.300">
    <property type="entry name" value="P-loop containing nucleotide triphosphate hydrolases"/>
    <property type="match status" value="1"/>
</dbReference>
<evidence type="ECO:0000313" key="3">
    <source>
        <dbReference type="Proteomes" id="UP000007478"/>
    </source>
</evidence>
<sequence length="245" mass="26990">MKILICGKGGCGKSTITAMLGKYLANKGHRVLIVDADESNPGLYRMLGLSKTKTLAEYLGGKQRVKAILDSPELPKTFEEIPEEILSKRENLSVISIGKIEDPGEGCACPYGVLAKKFLKNLQPKKGEIVLVDTEAGIEHFGRGIDLEVDVIVNVAELNLESIELSRKIEKLAEKAGLKHIFVLNKALPEVLDKVNVKPDVVIPFNQKFIYESLEGKEIEIVPQIEELWECISKLSAQDPQSEAP</sequence>
<reference evidence="2 3" key="1">
    <citation type="journal article" date="2011" name="J. Bacteriol.">
        <title>Complete genome sequence of the hyperthermophilic, piezophilic, heterotrophic, and carboxydotrophic archaeon Thermococcus barophilus MP.</title>
        <authorList>
            <person name="Vannier P."/>
            <person name="Marteinsson V.T."/>
            <person name="Fridjonsson O.H."/>
            <person name="Oger P."/>
            <person name="Jebbar M."/>
        </authorList>
    </citation>
    <scope>NUCLEOTIDE SEQUENCE [LARGE SCALE GENOMIC DNA]</scope>
    <source>
        <strain evidence="3">DSM 11836 / MP</strain>
    </source>
</reference>
<evidence type="ECO:0000313" key="2">
    <source>
        <dbReference type="EMBL" id="ADT84333.1"/>
    </source>
</evidence>
<organism evidence="2 3">
    <name type="scientific">Thermococcus barophilus (strain DSM 11836 / MP)</name>
    <dbReference type="NCBI Taxonomy" id="391623"/>
    <lineage>
        <taxon>Archaea</taxon>
        <taxon>Methanobacteriati</taxon>
        <taxon>Methanobacteriota</taxon>
        <taxon>Thermococci</taxon>
        <taxon>Thermococcales</taxon>
        <taxon>Thermococcaceae</taxon>
        <taxon>Thermococcus</taxon>
    </lineage>
</organism>
<proteinExistence type="predicted"/>
<dbReference type="PANTHER" id="PTHR43384:SF3">
    <property type="entry name" value="AAA+ ATPASE DOMAIN-CONTAINING PROTEIN"/>
    <property type="match status" value="1"/>
</dbReference>
<dbReference type="GO" id="GO:0016887">
    <property type="term" value="F:ATP hydrolysis activity"/>
    <property type="evidence" value="ECO:0007669"/>
    <property type="project" value="TreeGrafter"/>
</dbReference>
<dbReference type="GO" id="GO:0051782">
    <property type="term" value="P:negative regulation of cell division"/>
    <property type="evidence" value="ECO:0007669"/>
    <property type="project" value="TreeGrafter"/>
</dbReference>
<dbReference type="GeneID" id="10041674"/>
<dbReference type="EMBL" id="CP002372">
    <property type="protein sequence ID" value="ADT84333.1"/>
    <property type="molecule type" value="Genomic_DNA"/>
</dbReference>
<dbReference type="Proteomes" id="UP000007478">
    <property type="component" value="Chromosome"/>
</dbReference>
<dbReference type="PATRIC" id="fig|391623.17.peg.1358"/>
<gene>
    <name evidence="2" type="ordered locus">TERMP_01358</name>
</gene>